<dbReference type="EMBL" id="JAILSO010000110">
    <property type="protein sequence ID" value="MDE1480266.1"/>
    <property type="molecule type" value="Genomic_DNA"/>
</dbReference>
<dbReference type="Proteomes" id="UP001222434">
    <property type="component" value="Unassembled WGS sequence"/>
</dbReference>
<reference evidence="1" key="2">
    <citation type="journal article" date="2022" name="J. Evol. Biol.">
        <title>Pre- and post-association barriers to host switching in sympatric mutualists.</title>
        <authorList>
            <person name="Dinges Z.M."/>
            <person name="Phillips R.K."/>
            <person name="Lively C.M."/>
            <person name="Bashey F."/>
        </authorList>
    </citation>
    <scope>NUCLEOTIDE SEQUENCE</scope>
    <source>
        <strain evidence="1">MC_266_E_2016</strain>
    </source>
</reference>
<gene>
    <name evidence="1" type="ORF">KKJ01_19100</name>
</gene>
<name>A0AAJ1N746_XENBV</name>
<sequence length="95" mass="10800">MNNKTIKLAEVAKILKKQLPTIDNEFEPLEFEVEEHDGIIVDYIINKIGDRLVLVIDNRDLTPQLETLVFSSANEMVVYFATGQRKPIVLDAVES</sequence>
<comment type="caution">
    <text evidence="1">The sequence shown here is derived from an EMBL/GenBank/DDBJ whole genome shotgun (WGS) entry which is preliminary data.</text>
</comment>
<protein>
    <submittedName>
        <fullName evidence="1">Uncharacterized protein</fullName>
    </submittedName>
</protein>
<accession>A0AAJ1N746</accession>
<proteinExistence type="predicted"/>
<dbReference type="RefSeq" id="WP_274713688.1">
    <property type="nucleotide sequence ID" value="NZ_JAILSO010000110.1"/>
</dbReference>
<evidence type="ECO:0000313" key="2">
    <source>
        <dbReference type="Proteomes" id="UP001222434"/>
    </source>
</evidence>
<organism evidence="1 2">
    <name type="scientific">Xenorhabdus bovienii</name>
    <name type="common">Xenorhabdus nematophila subsp. bovienii</name>
    <dbReference type="NCBI Taxonomy" id="40576"/>
    <lineage>
        <taxon>Bacteria</taxon>
        <taxon>Pseudomonadati</taxon>
        <taxon>Pseudomonadota</taxon>
        <taxon>Gammaproteobacteria</taxon>
        <taxon>Enterobacterales</taxon>
        <taxon>Morganellaceae</taxon>
        <taxon>Xenorhabdus</taxon>
    </lineage>
</organism>
<dbReference type="AlphaFoldDB" id="A0AAJ1N746"/>
<evidence type="ECO:0000313" key="1">
    <source>
        <dbReference type="EMBL" id="MDE1480266.1"/>
    </source>
</evidence>
<reference evidence="1" key="1">
    <citation type="submission" date="2021-08" db="EMBL/GenBank/DDBJ databases">
        <authorList>
            <person name="Papudeshi B."/>
            <person name="Bashey-Visser F."/>
        </authorList>
    </citation>
    <scope>NUCLEOTIDE SEQUENCE</scope>
    <source>
        <strain evidence="1">MC_266_E_2016</strain>
    </source>
</reference>